<dbReference type="EMBL" id="SFCI01000098">
    <property type="protein sequence ID" value="TFY82553.1"/>
    <property type="molecule type" value="Genomic_DNA"/>
</dbReference>
<dbReference type="AlphaFoldDB" id="A0A4Z0A8B6"/>
<sequence>MEGLEEIDFGDMGKMREEVEALAAVRRDSPATEQSNGNAQIAAVEEQFTGFYIDTQPSTKRGAEKIIVDRAVDVPLGELADEDDEVIVYVAPHPRTGKVKAAQPPQEPVAPISGTQAPVASASGTQSIEVEVVHGRMEMTVDPVTETAVVDPTEEAVDITMEIQAPAPASPSPAPAFADVSFSSLSTTPSTPRLRQYAAQPRSLRKQMHQGRITRADPAPQNISISEKNNVSHRRRHELTTHAQLQKLGSRAC</sequence>
<feature type="region of interest" description="Disordered" evidence="1">
    <location>
        <begin position="97"/>
        <end position="124"/>
    </location>
</feature>
<feature type="compositionally biased region" description="Low complexity" evidence="1">
    <location>
        <begin position="180"/>
        <end position="195"/>
    </location>
</feature>
<feature type="compositionally biased region" description="Polar residues" evidence="1">
    <location>
        <begin position="113"/>
        <end position="124"/>
    </location>
</feature>
<protein>
    <submittedName>
        <fullName evidence="2">Uncharacterized protein</fullName>
    </submittedName>
</protein>
<dbReference type="OrthoDB" id="21470at2759"/>
<name>A0A4Z0A8B6_9AGAM</name>
<proteinExistence type="predicted"/>
<feature type="region of interest" description="Disordered" evidence="1">
    <location>
        <begin position="180"/>
        <end position="236"/>
    </location>
</feature>
<keyword evidence="3" id="KW-1185">Reference proteome</keyword>
<comment type="caution">
    <text evidence="2">The sequence shown here is derived from an EMBL/GenBank/DDBJ whole genome shotgun (WGS) entry which is preliminary data.</text>
</comment>
<gene>
    <name evidence="2" type="ORF">EWM64_g1460</name>
</gene>
<reference evidence="2 3" key="1">
    <citation type="submission" date="2019-02" db="EMBL/GenBank/DDBJ databases">
        <title>Genome sequencing of the rare red list fungi Hericium alpestre (H. flagellum).</title>
        <authorList>
            <person name="Buettner E."/>
            <person name="Kellner H."/>
        </authorList>
    </citation>
    <scope>NUCLEOTIDE SEQUENCE [LARGE SCALE GENOMIC DNA]</scope>
    <source>
        <strain evidence="2 3">DSM 108284</strain>
    </source>
</reference>
<evidence type="ECO:0000256" key="1">
    <source>
        <dbReference type="SAM" id="MobiDB-lite"/>
    </source>
</evidence>
<dbReference type="Proteomes" id="UP000298061">
    <property type="component" value="Unassembled WGS sequence"/>
</dbReference>
<organism evidence="2 3">
    <name type="scientific">Hericium alpestre</name>
    <dbReference type="NCBI Taxonomy" id="135208"/>
    <lineage>
        <taxon>Eukaryota</taxon>
        <taxon>Fungi</taxon>
        <taxon>Dikarya</taxon>
        <taxon>Basidiomycota</taxon>
        <taxon>Agaricomycotina</taxon>
        <taxon>Agaricomycetes</taxon>
        <taxon>Russulales</taxon>
        <taxon>Hericiaceae</taxon>
        <taxon>Hericium</taxon>
    </lineage>
</organism>
<evidence type="ECO:0000313" key="2">
    <source>
        <dbReference type="EMBL" id="TFY82553.1"/>
    </source>
</evidence>
<evidence type="ECO:0000313" key="3">
    <source>
        <dbReference type="Proteomes" id="UP000298061"/>
    </source>
</evidence>
<accession>A0A4Z0A8B6</accession>